<dbReference type="AlphaFoldDB" id="A0A820RW86"/>
<organism evidence="6 7">
    <name type="scientific">Adineta steineri</name>
    <dbReference type="NCBI Taxonomy" id="433720"/>
    <lineage>
        <taxon>Eukaryota</taxon>
        <taxon>Metazoa</taxon>
        <taxon>Spiralia</taxon>
        <taxon>Gnathifera</taxon>
        <taxon>Rotifera</taxon>
        <taxon>Eurotatoria</taxon>
        <taxon>Bdelloidea</taxon>
        <taxon>Adinetida</taxon>
        <taxon>Adinetidae</taxon>
        <taxon>Adineta</taxon>
    </lineage>
</organism>
<feature type="transmembrane region" description="Helical" evidence="4">
    <location>
        <begin position="54"/>
        <end position="72"/>
    </location>
</feature>
<evidence type="ECO:0000256" key="3">
    <source>
        <dbReference type="ARBA" id="ARBA00023136"/>
    </source>
</evidence>
<dbReference type="PANTHER" id="PTHR46121">
    <property type="entry name" value="STEROIDOGENIC ACUTE REGULATORY PROTEIN-LIKE"/>
    <property type="match status" value="1"/>
</dbReference>
<feature type="domain" description="MENTAL" evidence="5">
    <location>
        <begin position="1"/>
        <end position="82"/>
    </location>
</feature>
<dbReference type="Pfam" id="PF10457">
    <property type="entry name" value="MENTAL"/>
    <property type="match status" value="1"/>
</dbReference>
<feature type="transmembrane region" description="Helical" evidence="4">
    <location>
        <begin position="7"/>
        <end position="26"/>
    </location>
</feature>
<accession>A0A820RW86</accession>
<dbReference type="GO" id="GO:0099044">
    <property type="term" value="P:vesicle tethering to endoplasmic reticulum"/>
    <property type="evidence" value="ECO:0007669"/>
    <property type="project" value="TreeGrafter"/>
</dbReference>
<dbReference type="GO" id="GO:0140284">
    <property type="term" value="C:endoplasmic reticulum-endosome membrane contact site"/>
    <property type="evidence" value="ECO:0007669"/>
    <property type="project" value="TreeGrafter"/>
</dbReference>
<name>A0A820RW86_9BILA</name>
<reference evidence="6" key="1">
    <citation type="submission" date="2021-02" db="EMBL/GenBank/DDBJ databases">
        <authorList>
            <person name="Nowell W R."/>
        </authorList>
    </citation>
    <scope>NUCLEOTIDE SEQUENCE</scope>
</reference>
<evidence type="ECO:0000256" key="2">
    <source>
        <dbReference type="ARBA" id="ARBA00022692"/>
    </source>
</evidence>
<dbReference type="PANTHER" id="PTHR46121:SF4">
    <property type="entry name" value="STEROIDOGENIC ACUTE REGULATORY PROTEIN-LIKE"/>
    <property type="match status" value="1"/>
</dbReference>
<dbReference type="GO" id="GO:0005765">
    <property type="term" value="C:lysosomal membrane"/>
    <property type="evidence" value="ECO:0007669"/>
    <property type="project" value="TreeGrafter"/>
</dbReference>
<dbReference type="InterPro" id="IPR051869">
    <property type="entry name" value="STARD3"/>
</dbReference>
<gene>
    <name evidence="6" type="ORF">KXQ929_LOCUS53565</name>
</gene>
<feature type="non-terminal residue" evidence="6">
    <location>
        <position position="82"/>
    </location>
</feature>
<dbReference type="GO" id="GO:0005789">
    <property type="term" value="C:endoplasmic reticulum membrane"/>
    <property type="evidence" value="ECO:0007669"/>
    <property type="project" value="TreeGrafter"/>
</dbReference>
<evidence type="ECO:0000313" key="7">
    <source>
        <dbReference type="Proteomes" id="UP000663868"/>
    </source>
</evidence>
<evidence type="ECO:0000313" key="6">
    <source>
        <dbReference type="EMBL" id="CAF4444077.1"/>
    </source>
</evidence>
<comment type="caution">
    <text evidence="6">The sequence shown here is derived from an EMBL/GenBank/DDBJ whole genome shotgun (WGS) entry which is preliminary data.</text>
</comment>
<sequence>MFLIRRTFLLIVTFDAIFMVLLWIIYNQIRNITIDEAFKKEVINYSIKSSLFDVVGLSGMRFIILMIPYAILRWSHWIFVAV</sequence>
<dbReference type="GO" id="GO:0031902">
    <property type="term" value="C:late endosome membrane"/>
    <property type="evidence" value="ECO:0007669"/>
    <property type="project" value="TreeGrafter"/>
</dbReference>
<dbReference type="PROSITE" id="PS51439">
    <property type="entry name" value="MENTAL"/>
    <property type="match status" value="1"/>
</dbReference>
<dbReference type="InterPro" id="IPR019498">
    <property type="entry name" value="MENTAL"/>
</dbReference>
<keyword evidence="3 4" id="KW-0472">Membrane</keyword>
<feature type="non-terminal residue" evidence="6">
    <location>
        <position position="1"/>
    </location>
</feature>
<dbReference type="Proteomes" id="UP000663868">
    <property type="component" value="Unassembled WGS sequence"/>
</dbReference>
<evidence type="ECO:0000256" key="1">
    <source>
        <dbReference type="ARBA" id="ARBA00004141"/>
    </source>
</evidence>
<protein>
    <recommendedName>
        <fullName evidence="5">MENTAL domain-containing protein</fullName>
    </recommendedName>
</protein>
<evidence type="ECO:0000256" key="4">
    <source>
        <dbReference type="SAM" id="Phobius"/>
    </source>
</evidence>
<comment type="subcellular location">
    <subcellularLocation>
        <location evidence="1">Membrane</location>
        <topology evidence="1">Multi-pass membrane protein</topology>
    </subcellularLocation>
</comment>
<keyword evidence="2 4" id="KW-0812">Transmembrane</keyword>
<dbReference type="EMBL" id="CAJOBB010030492">
    <property type="protein sequence ID" value="CAF4444077.1"/>
    <property type="molecule type" value="Genomic_DNA"/>
</dbReference>
<proteinExistence type="predicted"/>
<evidence type="ECO:0000259" key="5">
    <source>
        <dbReference type="PROSITE" id="PS51439"/>
    </source>
</evidence>
<keyword evidence="4" id="KW-1133">Transmembrane helix</keyword>